<comment type="caution">
    <text evidence="2">The sequence shown here is derived from an EMBL/GenBank/DDBJ whole genome shotgun (WGS) entry which is preliminary data.</text>
</comment>
<reference evidence="2 3" key="1">
    <citation type="submission" date="2019-09" db="EMBL/GenBank/DDBJ databases">
        <title>Draft genome sequences of 48 bacterial type strains from the CCUG.</title>
        <authorList>
            <person name="Tunovic T."/>
            <person name="Pineiro-Iglesias B."/>
            <person name="Unosson C."/>
            <person name="Inganas E."/>
            <person name="Ohlen M."/>
            <person name="Cardew S."/>
            <person name="Jensie-Markopoulos S."/>
            <person name="Salva-Serra F."/>
            <person name="Jaen-Luchoro D."/>
            <person name="Karlsson R."/>
            <person name="Svensson-Stadler L."/>
            <person name="Chun J."/>
            <person name="Moore E."/>
        </authorList>
    </citation>
    <scope>NUCLEOTIDE SEQUENCE [LARGE SCALE GENOMIC DNA]</scope>
    <source>
        <strain evidence="2 3">CCUG 30977</strain>
    </source>
</reference>
<sequence>MNTWPLRLTPGCDLRAALAEAVRLQLPTGSAFVLSGIGSLEDARLRLAGAEAATCLAGPVELLTLAGTVSPQGLHLHASVADAQGRVLGGHLLPGNVVRTTAELLLAWSPEWALGCAPDAQTGFTELQIQDRR</sequence>
<dbReference type="SUPFAM" id="SSF117856">
    <property type="entry name" value="AF0104/ALDC/Ptd012-like"/>
    <property type="match status" value="1"/>
</dbReference>
<dbReference type="Gene3D" id="3.30.1330.80">
    <property type="entry name" value="Hypothetical protein, similar to alpha- acetolactate decarboxylase, domain 2"/>
    <property type="match status" value="1"/>
</dbReference>
<keyword evidence="2" id="KW-0238">DNA-binding</keyword>
<dbReference type="EMBL" id="VZPB01000044">
    <property type="protein sequence ID" value="KAB0577788.1"/>
    <property type="molecule type" value="Genomic_DNA"/>
</dbReference>
<evidence type="ECO:0000259" key="1">
    <source>
        <dbReference type="PROSITE" id="PS51742"/>
    </source>
</evidence>
<dbReference type="Proteomes" id="UP000430120">
    <property type="component" value="Unassembled WGS sequence"/>
</dbReference>
<keyword evidence="3" id="KW-1185">Reference proteome</keyword>
<proteinExistence type="predicted"/>
<dbReference type="CDD" id="cd11378">
    <property type="entry name" value="DUF296"/>
    <property type="match status" value="1"/>
</dbReference>
<protein>
    <submittedName>
        <fullName evidence="2">DNA-binding protein</fullName>
    </submittedName>
</protein>
<dbReference type="GO" id="GO:0003677">
    <property type="term" value="F:DNA binding"/>
    <property type="evidence" value="ECO:0007669"/>
    <property type="project" value="UniProtKB-KW"/>
</dbReference>
<accession>A0A643F9C6</accession>
<evidence type="ECO:0000313" key="2">
    <source>
        <dbReference type="EMBL" id="KAB0577788.1"/>
    </source>
</evidence>
<name>A0A643F9C6_IDEDE</name>
<dbReference type="PROSITE" id="PS51742">
    <property type="entry name" value="PPC"/>
    <property type="match status" value="1"/>
</dbReference>
<dbReference type="RefSeq" id="WP_151125126.1">
    <property type="nucleotide sequence ID" value="NZ_CP088082.1"/>
</dbReference>
<dbReference type="PANTHER" id="PTHR34988:SF1">
    <property type="entry name" value="DNA-BINDING PROTEIN"/>
    <property type="match status" value="1"/>
</dbReference>
<evidence type="ECO:0000313" key="3">
    <source>
        <dbReference type="Proteomes" id="UP000430120"/>
    </source>
</evidence>
<dbReference type="AlphaFoldDB" id="A0A643F9C6"/>
<dbReference type="Pfam" id="PF03479">
    <property type="entry name" value="PCC"/>
    <property type="match status" value="1"/>
</dbReference>
<dbReference type="InterPro" id="IPR005175">
    <property type="entry name" value="PPC_dom"/>
</dbReference>
<dbReference type="PANTHER" id="PTHR34988">
    <property type="entry name" value="PROTEIN, PUTATIVE-RELATED"/>
    <property type="match status" value="1"/>
</dbReference>
<feature type="domain" description="PPC" evidence="1">
    <location>
        <begin position="1"/>
        <end position="130"/>
    </location>
</feature>
<dbReference type="OrthoDB" id="552202at2"/>
<gene>
    <name evidence="2" type="ORF">F7Q92_16095</name>
</gene>
<organism evidence="2 3">
    <name type="scientific">Ideonella dechloratans</name>
    <dbReference type="NCBI Taxonomy" id="36863"/>
    <lineage>
        <taxon>Bacteria</taxon>
        <taxon>Pseudomonadati</taxon>
        <taxon>Pseudomonadota</taxon>
        <taxon>Betaproteobacteria</taxon>
        <taxon>Burkholderiales</taxon>
        <taxon>Sphaerotilaceae</taxon>
        <taxon>Ideonella</taxon>
    </lineage>
</organism>